<protein>
    <recommendedName>
        <fullName evidence="7">GtrA/DPMS transmembrane domain-containing protein</fullName>
    </recommendedName>
</protein>
<comment type="caution">
    <text evidence="8">The sequence shown here is derived from an EMBL/GenBank/DDBJ whole genome shotgun (WGS) entry which is preliminary data.</text>
</comment>
<feature type="transmembrane region" description="Helical" evidence="6">
    <location>
        <begin position="55"/>
        <end position="76"/>
    </location>
</feature>
<evidence type="ECO:0000313" key="9">
    <source>
        <dbReference type="Proteomes" id="UP001143364"/>
    </source>
</evidence>
<name>A0A9W6N3S7_9HYPH</name>
<dbReference type="PANTHER" id="PTHR38459">
    <property type="entry name" value="PROPHAGE BACTOPRENOL-LINKED GLUCOSE TRANSLOCASE HOMOLOG"/>
    <property type="match status" value="1"/>
</dbReference>
<feature type="domain" description="GtrA/DPMS transmembrane" evidence="7">
    <location>
        <begin position="28"/>
        <end position="148"/>
    </location>
</feature>
<evidence type="ECO:0000256" key="4">
    <source>
        <dbReference type="ARBA" id="ARBA00022989"/>
    </source>
</evidence>
<dbReference type="RefSeq" id="WP_271204472.1">
    <property type="nucleotide sequence ID" value="NZ_BSFK01000009.1"/>
</dbReference>
<reference evidence="8" key="2">
    <citation type="submission" date="2023-01" db="EMBL/GenBank/DDBJ databases">
        <authorList>
            <person name="Sun Q."/>
            <person name="Evtushenko L."/>
        </authorList>
    </citation>
    <scope>NUCLEOTIDE SEQUENCE</scope>
    <source>
        <strain evidence="8">VKM B-2555</strain>
    </source>
</reference>
<dbReference type="GO" id="GO:0005886">
    <property type="term" value="C:plasma membrane"/>
    <property type="evidence" value="ECO:0007669"/>
    <property type="project" value="TreeGrafter"/>
</dbReference>
<evidence type="ECO:0000259" key="7">
    <source>
        <dbReference type="Pfam" id="PF04138"/>
    </source>
</evidence>
<dbReference type="GO" id="GO:0000271">
    <property type="term" value="P:polysaccharide biosynthetic process"/>
    <property type="evidence" value="ECO:0007669"/>
    <property type="project" value="InterPro"/>
</dbReference>
<evidence type="ECO:0000256" key="2">
    <source>
        <dbReference type="ARBA" id="ARBA00009399"/>
    </source>
</evidence>
<proteinExistence type="inferred from homology"/>
<evidence type="ECO:0000256" key="1">
    <source>
        <dbReference type="ARBA" id="ARBA00004141"/>
    </source>
</evidence>
<dbReference type="AlphaFoldDB" id="A0A9W6N3S7"/>
<accession>A0A9W6N3S7</accession>
<feature type="transmembrane region" description="Helical" evidence="6">
    <location>
        <begin position="25"/>
        <end position="43"/>
    </location>
</feature>
<dbReference type="Proteomes" id="UP001143364">
    <property type="component" value="Unassembled WGS sequence"/>
</dbReference>
<organism evidence="8 9">
    <name type="scientific">Methylopila jiangsuensis</name>
    <dbReference type="NCBI Taxonomy" id="586230"/>
    <lineage>
        <taxon>Bacteria</taxon>
        <taxon>Pseudomonadati</taxon>
        <taxon>Pseudomonadota</taxon>
        <taxon>Alphaproteobacteria</taxon>
        <taxon>Hyphomicrobiales</taxon>
        <taxon>Methylopilaceae</taxon>
        <taxon>Methylopila</taxon>
    </lineage>
</organism>
<evidence type="ECO:0000313" key="8">
    <source>
        <dbReference type="EMBL" id="GLK76603.1"/>
    </source>
</evidence>
<keyword evidence="4 6" id="KW-1133">Transmembrane helix</keyword>
<keyword evidence="5 6" id="KW-0472">Membrane</keyword>
<dbReference type="InterPro" id="IPR051401">
    <property type="entry name" value="GtrA_CellWall_Glycosyl"/>
</dbReference>
<reference evidence="8" key="1">
    <citation type="journal article" date="2014" name="Int. J. Syst. Evol. Microbiol.">
        <title>Complete genome sequence of Corynebacterium casei LMG S-19264T (=DSM 44701T), isolated from a smear-ripened cheese.</title>
        <authorList>
            <consortium name="US DOE Joint Genome Institute (JGI-PGF)"/>
            <person name="Walter F."/>
            <person name="Albersmeier A."/>
            <person name="Kalinowski J."/>
            <person name="Ruckert C."/>
        </authorList>
    </citation>
    <scope>NUCLEOTIDE SEQUENCE</scope>
    <source>
        <strain evidence="8">VKM B-2555</strain>
    </source>
</reference>
<evidence type="ECO:0000256" key="5">
    <source>
        <dbReference type="ARBA" id="ARBA00023136"/>
    </source>
</evidence>
<sequence length="151" mass="16413">MPASALVAALPPALRARMTPAEMRRIGRFLLAGGFAAFVNWAARFPLNMVMPFEASVLVAYGVGMVVGFFLYRLFVFEAKTGDARSQLWKFLVVNAVGAVEVWLLTILFVRVVAPAMGWTLWVEPISHAAAIGIGAATSYVGHRLLTFRGV</sequence>
<comment type="subcellular location">
    <subcellularLocation>
        <location evidence="1">Membrane</location>
        <topology evidence="1">Multi-pass membrane protein</topology>
    </subcellularLocation>
</comment>
<gene>
    <name evidence="8" type="ORF">GCM10008171_18570</name>
</gene>
<dbReference type="PANTHER" id="PTHR38459:SF1">
    <property type="entry name" value="PROPHAGE BACTOPRENOL-LINKED GLUCOSE TRANSLOCASE HOMOLOG"/>
    <property type="match status" value="1"/>
</dbReference>
<dbReference type="InterPro" id="IPR007267">
    <property type="entry name" value="GtrA_DPMS_TM"/>
</dbReference>
<dbReference type="Pfam" id="PF04138">
    <property type="entry name" value="GtrA_DPMS_TM"/>
    <property type="match status" value="1"/>
</dbReference>
<keyword evidence="9" id="KW-1185">Reference proteome</keyword>
<comment type="similarity">
    <text evidence="2">Belongs to the GtrA family.</text>
</comment>
<evidence type="ECO:0000256" key="6">
    <source>
        <dbReference type="SAM" id="Phobius"/>
    </source>
</evidence>
<dbReference type="EMBL" id="BSFK01000009">
    <property type="protein sequence ID" value="GLK76603.1"/>
    <property type="molecule type" value="Genomic_DNA"/>
</dbReference>
<keyword evidence="3 6" id="KW-0812">Transmembrane</keyword>
<evidence type="ECO:0000256" key="3">
    <source>
        <dbReference type="ARBA" id="ARBA00022692"/>
    </source>
</evidence>
<feature type="transmembrane region" description="Helical" evidence="6">
    <location>
        <begin position="88"/>
        <end position="110"/>
    </location>
</feature>